<comment type="caution">
    <text evidence="9">The sequence shown here is derived from an EMBL/GenBank/DDBJ whole genome shotgun (WGS) entry which is preliminary data.</text>
</comment>
<evidence type="ECO:0000256" key="6">
    <source>
        <dbReference type="ARBA" id="ARBA00023014"/>
    </source>
</evidence>
<dbReference type="InterPro" id="IPR058240">
    <property type="entry name" value="rSAM_sf"/>
</dbReference>
<keyword evidence="6" id="KW-0411">Iron-sulfur</keyword>
<dbReference type="SMART" id="SM00876">
    <property type="entry name" value="BATS"/>
    <property type="match status" value="1"/>
</dbReference>
<evidence type="ECO:0000256" key="4">
    <source>
        <dbReference type="ARBA" id="ARBA00022723"/>
    </source>
</evidence>
<keyword evidence="10" id="KW-1185">Reference proteome</keyword>
<accession>A0ABU6J0R2</accession>
<dbReference type="InterPro" id="IPR034422">
    <property type="entry name" value="HydE/PylB-like"/>
</dbReference>
<dbReference type="InterPro" id="IPR024021">
    <property type="entry name" value="FeFe-hyd_HydE_rSAM"/>
</dbReference>
<dbReference type="SFLD" id="SFLDS00029">
    <property type="entry name" value="Radical_SAM"/>
    <property type="match status" value="1"/>
</dbReference>
<name>A0ABU6J0R2_9ACTN</name>
<protein>
    <submittedName>
        <fullName evidence="9">[FeFe] hydrogenase H-cluster radical SAM maturase HydE</fullName>
    </submittedName>
</protein>
<dbReference type="SFLD" id="SFLDG01280">
    <property type="entry name" value="HydE/PylB-like"/>
    <property type="match status" value="1"/>
</dbReference>
<dbReference type="SFLD" id="SFLDF00348">
    <property type="entry name" value="FeFe_hydrogenase_maturase_(Hyd"/>
    <property type="match status" value="1"/>
</dbReference>
<comment type="cofactor">
    <cofactor evidence="7">
        <name>[2Fe-2S] cluster</name>
        <dbReference type="ChEBI" id="CHEBI:190135"/>
    </cofactor>
</comment>
<evidence type="ECO:0000256" key="3">
    <source>
        <dbReference type="ARBA" id="ARBA00022691"/>
    </source>
</evidence>
<dbReference type="SFLD" id="SFLDG01082">
    <property type="entry name" value="B12-binding_domain_containing"/>
    <property type="match status" value="1"/>
</dbReference>
<keyword evidence="4" id="KW-0479">Metal-binding</keyword>
<evidence type="ECO:0000256" key="1">
    <source>
        <dbReference type="ARBA" id="ARBA00001966"/>
    </source>
</evidence>
<feature type="domain" description="Radical SAM core" evidence="8">
    <location>
        <begin position="48"/>
        <end position="270"/>
    </location>
</feature>
<keyword evidence="3" id="KW-0949">S-adenosyl-L-methionine</keyword>
<evidence type="ECO:0000256" key="2">
    <source>
        <dbReference type="ARBA" id="ARBA00022485"/>
    </source>
</evidence>
<dbReference type="InterPro" id="IPR007197">
    <property type="entry name" value="rSAM"/>
</dbReference>
<dbReference type="CDD" id="cd01335">
    <property type="entry name" value="Radical_SAM"/>
    <property type="match status" value="1"/>
</dbReference>
<dbReference type="EMBL" id="JAYMFH010000016">
    <property type="protein sequence ID" value="MEC4295722.1"/>
    <property type="molecule type" value="Genomic_DNA"/>
</dbReference>
<organism evidence="9 10">
    <name type="scientific">Adlercreutzia shanghongiae</name>
    <dbReference type="NCBI Taxonomy" id="3111773"/>
    <lineage>
        <taxon>Bacteria</taxon>
        <taxon>Bacillati</taxon>
        <taxon>Actinomycetota</taxon>
        <taxon>Coriobacteriia</taxon>
        <taxon>Eggerthellales</taxon>
        <taxon>Eggerthellaceae</taxon>
        <taxon>Adlercreutzia</taxon>
    </lineage>
</organism>
<dbReference type="Pfam" id="PF04055">
    <property type="entry name" value="Radical_SAM"/>
    <property type="match status" value="1"/>
</dbReference>
<dbReference type="SUPFAM" id="SSF102114">
    <property type="entry name" value="Radical SAM enzymes"/>
    <property type="match status" value="1"/>
</dbReference>
<evidence type="ECO:0000256" key="7">
    <source>
        <dbReference type="ARBA" id="ARBA00034078"/>
    </source>
</evidence>
<dbReference type="SMART" id="SM00729">
    <property type="entry name" value="Elp3"/>
    <property type="match status" value="1"/>
</dbReference>
<keyword evidence="5" id="KW-0408">Iron</keyword>
<proteinExistence type="predicted"/>
<reference evidence="9 10" key="1">
    <citation type="submission" date="2024-01" db="EMBL/GenBank/DDBJ databases">
        <title>novel species in genus Adlercreutzia.</title>
        <authorList>
            <person name="Liu X."/>
        </authorList>
    </citation>
    <scope>NUCLEOTIDE SEQUENCE [LARGE SCALE GENOMIC DNA]</scope>
    <source>
        <strain evidence="9 10">R22</strain>
    </source>
</reference>
<dbReference type="PROSITE" id="PS51918">
    <property type="entry name" value="RADICAL_SAM"/>
    <property type="match status" value="1"/>
</dbReference>
<dbReference type="Gene3D" id="3.20.20.70">
    <property type="entry name" value="Aldolase class I"/>
    <property type="match status" value="1"/>
</dbReference>
<evidence type="ECO:0000313" key="10">
    <source>
        <dbReference type="Proteomes" id="UP001343724"/>
    </source>
</evidence>
<keyword evidence="2" id="KW-0004">4Fe-4S</keyword>
<dbReference type="InterPro" id="IPR013785">
    <property type="entry name" value="Aldolase_TIM"/>
</dbReference>
<dbReference type="RefSeq" id="WP_326455108.1">
    <property type="nucleotide sequence ID" value="NZ_JAYMFH010000016.1"/>
</dbReference>
<dbReference type="InterPro" id="IPR006638">
    <property type="entry name" value="Elp3/MiaA/NifB-like_rSAM"/>
</dbReference>
<evidence type="ECO:0000256" key="5">
    <source>
        <dbReference type="ARBA" id="ARBA00023004"/>
    </source>
</evidence>
<comment type="cofactor">
    <cofactor evidence="1">
        <name>[4Fe-4S] cluster</name>
        <dbReference type="ChEBI" id="CHEBI:49883"/>
    </cofactor>
</comment>
<dbReference type="PIRSF" id="PIRSF004762">
    <property type="entry name" value="CHP00423"/>
    <property type="match status" value="1"/>
</dbReference>
<gene>
    <name evidence="9" type="primary">hydE</name>
    <name evidence="9" type="ORF">VJ920_10400</name>
</gene>
<dbReference type="PANTHER" id="PTHR43726">
    <property type="entry name" value="3-METHYLORNITHINE SYNTHASE"/>
    <property type="match status" value="1"/>
</dbReference>
<dbReference type="Proteomes" id="UP001343724">
    <property type="component" value="Unassembled WGS sequence"/>
</dbReference>
<sequence>MRELIDKLARTRSLSADEYERFVAVRTPELAAELAGRAREACERVYGDAVFARALIEISNVCRNDCYYCGIRRSNQDCARYQMGSEQVMACAQEAWRAGFRTFVLQGGESPALTDAWLCSLVRDLKASFPGCAVTLSVGERSRDSYRRLREAGADRYLLRHETATPAHYQQLHPAAMSFHARMECLRNLRELGYAVGVGFMVGSPFQTPARLAADLKFIERFKPEMCGIGPFVPHHGTPFASEEAGTVDLTCYLLSLIRLMHPAVLLPATTALEALKPDGRERAIGAGANVVMPNVSPAALQGSYELYDRKPVSEKTAFQKWAELERKLAPLERRLVIDRGDAAEPSPKEEQRG</sequence>
<dbReference type="NCBIfam" id="TIGR03956">
    <property type="entry name" value="rSAM_HydE"/>
    <property type="match status" value="1"/>
</dbReference>
<dbReference type="InterPro" id="IPR010722">
    <property type="entry name" value="BATS_dom"/>
</dbReference>
<evidence type="ECO:0000313" key="9">
    <source>
        <dbReference type="EMBL" id="MEC4295722.1"/>
    </source>
</evidence>
<evidence type="ECO:0000259" key="8">
    <source>
        <dbReference type="PROSITE" id="PS51918"/>
    </source>
</evidence>
<dbReference type="PANTHER" id="PTHR43726:SF1">
    <property type="entry name" value="BIOTIN SYNTHASE"/>
    <property type="match status" value="1"/>
</dbReference>
<dbReference type="SFLD" id="SFLDG01060">
    <property type="entry name" value="BATS_domain_containing"/>
    <property type="match status" value="1"/>
</dbReference>